<dbReference type="Pfam" id="PF00569">
    <property type="entry name" value="ZZ"/>
    <property type="match status" value="1"/>
</dbReference>
<dbReference type="SUPFAM" id="SSF57850">
    <property type="entry name" value="RING/U-box"/>
    <property type="match status" value="1"/>
</dbReference>
<dbReference type="Proteomes" id="UP001162131">
    <property type="component" value="Unassembled WGS sequence"/>
</dbReference>
<keyword evidence="1" id="KW-0479">Metal-binding</keyword>
<comment type="caution">
    <text evidence="8">The sequence shown here is derived from an EMBL/GenBank/DDBJ whole genome shotgun (WGS) entry which is preliminary data.</text>
</comment>
<evidence type="ECO:0000259" key="6">
    <source>
        <dbReference type="PROSITE" id="PS50135"/>
    </source>
</evidence>
<reference evidence="8" key="1">
    <citation type="submission" date="2021-09" db="EMBL/GenBank/DDBJ databases">
        <authorList>
            <consortium name="AG Swart"/>
            <person name="Singh M."/>
            <person name="Singh A."/>
            <person name="Seah K."/>
            <person name="Emmerich C."/>
        </authorList>
    </citation>
    <scope>NUCLEOTIDE SEQUENCE</scope>
    <source>
        <strain evidence="8">ATCC30299</strain>
    </source>
</reference>
<dbReference type="SUPFAM" id="SSF54277">
    <property type="entry name" value="CAD &amp; PB1 domains"/>
    <property type="match status" value="1"/>
</dbReference>
<evidence type="ECO:0000313" key="9">
    <source>
        <dbReference type="Proteomes" id="UP001162131"/>
    </source>
</evidence>
<dbReference type="InterPro" id="IPR043145">
    <property type="entry name" value="Znf_ZZ_sf"/>
</dbReference>
<organism evidence="8 9">
    <name type="scientific">Blepharisma stoltei</name>
    <dbReference type="NCBI Taxonomy" id="1481888"/>
    <lineage>
        <taxon>Eukaryota</taxon>
        <taxon>Sar</taxon>
        <taxon>Alveolata</taxon>
        <taxon>Ciliophora</taxon>
        <taxon>Postciliodesmatophora</taxon>
        <taxon>Heterotrichea</taxon>
        <taxon>Heterotrichida</taxon>
        <taxon>Blepharismidae</taxon>
        <taxon>Blepharisma</taxon>
    </lineage>
</organism>
<feature type="domain" description="PB1" evidence="7">
    <location>
        <begin position="1"/>
        <end position="74"/>
    </location>
</feature>
<dbReference type="PROSITE" id="PS51745">
    <property type="entry name" value="PB1"/>
    <property type="match status" value="1"/>
</dbReference>
<dbReference type="GO" id="GO:0000407">
    <property type="term" value="C:phagophore assembly site"/>
    <property type="evidence" value="ECO:0007669"/>
    <property type="project" value="TreeGrafter"/>
</dbReference>
<evidence type="ECO:0000259" key="5">
    <source>
        <dbReference type="PROSITE" id="PS50030"/>
    </source>
</evidence>
<dbReference type="PROSITE" id="PS01357">
    <property type="entry name" value="ZF_ZZ_1"/>
    <property type="match status" value="1"/>
</dbReference>
<feature type="domain" description="ZZ-type" evidence="6">
    <location>
        <begin position="271"/>
        <end position="321"/>
    </location>
</feature>
<dbReference type="PROSITE" id="PS50135">
    <property type="entry name" value="ZF_ZZ_2"/>
    <property type="match status" value="1"/>
</dbReference>
<evidence type="ECO:0000256" key="2">
    <source>
        <dbReference type="ARBA" id="ARBA00022771"/>
    </source>
</evidence>
<dbReference type="Gene3D" id="3.30.60.90">
    <property type="match status" value="1"/>
</dbReference>
<dbReference type="GO" id="GO:0008270">
    <property type="term" value="F:zinc ion binding"/>
    <property type="evidence" value="ECO:0007669"/>
    <property type="project" value="UniProtKB-KW"/>
</dbReference>
<evidence type="ECO:0000256" key="4">
    <source>
        <dbReference type="PROSITE-ProRule" id="PRU00228"/>
    </source>
</evidence>
<dbReference type="InterPro" id="IPR000270">
    <property type="entry name" value="PB1_dom"/>
</dbReference>
<dbReference type="PROSITE" id="PS50030">
    <property type="entry name" value="UBA"/>
    <property type="match status" value="1"/>
</dbReference>
<dbReference type="InterPro" id="IPR053793">
    <property type="entry name" value="PB1-like"/>
</dbReference>
<evidence type="ECO:0000313" key="8">
    <source>
        <dbReference type="EMBL" id="CAG9314434.1"/>
    </source>
</evidence>
<dbReference type="CDD" id="cd02340">
    <property type="entry name" value="ZZ_NBR1_like"/>
    <property type="match status" value="1"/>
</dbReference>
<dbReference type="Gene3D" id="1.10.8.10">
    <property type="entry name" value="DNA helicase RuvA subunit, C-terminal domain"/>
    <property type="match status" value="1"/>
</dbReference>
<dbReference type="PANTHER" id="PTHR20930">
    <property type="entry name" value="OVARIAN CARCINOMA ANTIGEN CA125-RELATED"/>
    <property type="match status" value="1"/>
</dbReference>
<dbReference type="AlphaFoldDB" id="A0AAU9IG83"/>
<keyword evidence="2 4" id="KW-0863">Zinc-finger</keyword>
<dbReference type="CDD" id="cd05992">
    <property type="entry name" value="PB1"/>
    <property type="match status" value="1"/>
</dbReference>
<dbReference type="EMBL" id="CAJZBQ010000012">
    <property type="protein sequence ID" value="CAG9314434.1"/>
    <property type="molecule type" value="Genomic_DNA"/>
</dbReference>
<protein>
    <recommendedName>
        <fullName evidence="10">ZZ-type domain-containing protein</fullName>
    </recommendedName>
</protein>
<keyword evidence="3" id="KW-0862">Zinc</keyword>
<evidence type="ECO:0000259" key="7">
    <source>
        <dbReference type="PROSITE" id="PS51745"/>
    </source>
</evidence>
<dbReference type="PANTHER" id="PTHR20930:SF0">
    <property type="entry name" value="PROTEIN ILRUN"/>
    <property type="match status" value="1"/>
</dbReference>
<dbReference type="Pfam" id="PF00564">
    <property type="entry name" value="PB1"/>
    <property type="match status" value="1"/>
</dbReference>
<sequence>MENVKLSFQGKVISISPPRRIEDLITLCKNQFDASRPTFKYLDEDEELITVQTQLEYEEALIWVIELNAIIQVEDLGTLGQAKSSQFIDDLPLLRSQITNEPLIEESIVVEEVKLDRSSSPIPNVSDKCIGGTPKIDAINQIVPEPKIDAGNGTVINTHEMASGINTQDEAIITNSIEVLDKSCEPNVPLTDVKQNGPESVDSSQNTDIKKNQETGMEIVHVSSIDSATVPIVSNPVSIQCDRASFEEELRKIVREEVKNVGSLRFSQIAHAGVSCNGCGIKTIFGIRYKCNQCKDFNLCEACEENSDHEHNLLKFKKPEEKKKSVAEEMTEKIKAMGFKDEERVKNLLESHHYNLNETVMALLQ</sequence>
<evidence type="ECO:0008006" key="10">
    <source>
        <dbReference type="Google" id="ProtNLM"/>
    </source>
</evidence>
<proteinExistence type="predicted"/>
<feature type="domain" description="UBA" evidence="5">
    <location>
        <begin position="325"/>
        <end position="365"/>
    </location>
</feature>
<gene>
    <name evidence="8" type="ORF">BSTOLATCC_MIC11441</name>
</gene>
<accession>A0AAU9IG83</accession>
<evidence type="ECO:0000256" key="3">
    <source>
        <dbReference type="ARBA" id="ARBA00022833"/>
    </source>
</evidence>
<dbReference type="InterPro" id="IPR015940">
    <property type="entry name" value="UBA"/>
</dbReference>
<keyword evidence="9" id="KW-1185">Reference proteome</keyword>
<name>A0AAU9IG83_9CILI</name>
<dbReference type="SMART" id="SM00291">
    <property type="entry name" value="ZnF_ZZ"/>
    <property type="match status" value="1"/>
</dbReference>
<dbReference type="InterPro" id="IPR000433">
    <property type="entry name" value="Znf_ZZ"/>
</dbReference>
<dbReference type="GO" id="GO:0016236">
    <property type="term" value="P:macroautophagy"/>
    <property type="evidence" value="ECO:0007669"/>
    <property type="project" value="TreeGrafter"/>
</dbReference>
<evidence type="ECO:0000256" key="1">
    <source>
        <dbReference type="ARBA" id="ARBA00022723"/>
    </source>
</evidence>
<dbReference type="Gene3D" id="3.10.20.90">
    <property type="entry name" value="Phosphatidylinositol 3-kinase Catalytic Subunit, Chain A, domain 1"/>
    <property type="match status" value="1"/>
</dbReference>
<dbReference type="GO" id="GO:0043130">
    <property type="term" value="F:ubiquitin binding"/>
    <property type="evidence" value="ECO:0007669"/>
    <property type="project" value="TreeGrafter"/>
</dbReference>